<name>A0A9W8N0J8_9AGAR</name>
<dbReference type="EMBL" id="JANKHO010000056">
    <property type="protein sequence ID" value="KAJ3516404.1"/>
    <property type="molecule type" value="Genomic_DNA"/>
</dbReference>
<accession>A0A9W8N0J8</accession>
<dbReference type="OrthoDB" id="3059123at2759"/>
<gene>
    <name evidence="1" type="ORF">NLJ89_g1152</name>
</gene>
<protein>
    <submittedName>
        <fullName evidence="1">Uncharacterized protein</fullName>
    </submittedName>
</protein>
<proteinExistence type="predicted"/>
<organism evidence="1 2">
    <name type="scientific">Agrocybe chaxingu</name>
    <dbReference type="NCBI Taxonomy" id="84603"/>
    <lineage>
        <taxon>Eukaryota</taxon>
        <taxon>Fungi</taxon>
        <taxon>Dikarya</taxon>
        <taxon>Basidiomycota</taxon>
        <taxon>Agaricomycotina</taxon>
        <taxon>Agaricomycetes</taxon>
        <taxon>Agaricomycetidae</taxon>
        <taxon>Agaricales</taxon>
        <taxon>Agaricineae</taxon>
        <taxon>Strophariaceae</taxon>
        <taxon>Agrocybe</taxon>
    </lineage>
</organism>
<evidence type="ECO:0000313" key="1">
    <source>
        <dbReference type="EMBL" id="KAJ3516404.1"/>
    </source>
</evidence>
<evidence type="ECO:0000313" key="2">
    <source>
        <dbReference type="Proteomes" id="UP001148786"/>
    </source>
</evidence>
<reference evidence="1" key="1">
    <citation type="submission" date="2022-07" db="EMBL/GenBank/DDBJ databases">
        <title>Genome Sequence of Agrocybe chaxingu.</title>
        <authorList>
            <person name="Buettner E."/>
        </authorList>
    </citation>
    <scope>NUCLEOTIDE SEQUENCE</scope>
    <source>
        <strain evidence="1">MP-N11</strain>
    </source>
</reference>
<comment type="caution">
    <text evidence="1">The sequence shown here is derived from an EMBL/GenBank/DDBJ whole genome shotgun (WGS) entry which is preliminary data.</text>
</comment>
<sequence>MCAAGPILHAKLQARGRSQIRCQVVRGGLEARHVWKKDSASTVLHTNLGNAYLEMWVQQQTRTDIANAIECYERARRPSNDGNQKQKMMATIKLATALSTRCEQQRNTIQLNEAIVFLEDTSKFFKPSDGSKNLRYARSEYELGNAHNVRYKRGNSVEDLNLGILRFRTRSTLILKGTRIAARRSLHYRRRF</sequence>
<keyword evidence="2" id="KW-1185">Reference proteome</keyword>
<dbReference type="Proteomes" id="UP001148786">
    <property type="component" value="Unassembled WGS sequence"/>
</dbReference>
<dbReference type="AlphaFoldDB" id="A0A9W8N0J8"/>